<organism evidence="2 3">
    <name type="scientific">Caldicellulosiruptor naganoensis</name>
    <dbReference type="NCBI Taxonomy" id="29324"/>
    <lineage>
        <taxon>Bacteria</taxon>
        <taxon>Bacillati</taxon>
        <taxon>Bacillota</taxon>
        <taxon>Bacillota incertae sedis</taxon>
        <taxon>Caldicellulosiruptorales</taxon>
        <taxon>Caldicellulosiruptoraceae</taxon>
        <taxon>Caldicellulosiruptor</taxon>
    </lineage>
</organism>
<feature type="domain" description="DUF2229" evidence="1">
    <location>
        <begin position="2"/>
        <end position="199"/>
    </location>
</feature>
<gene>
    <name evidence="2" type="ORF">OTJ99_001251</name>
</gene>
<dbReference type="InterPro" id="IPR051805">
    <property type="entry name" value="Dehydratase_Activator_Redct"/>
</dbReference>
<reference evidence="2" key="1">
    <citation type="submission" date="2022-12" db="EMBL/GenBank/DDBJ databases">
        <authorList>
            <person name="Bing R.G."/>
            <person name="Willard D.J."/>
            <person name="Manesh M.J.H."/>
            <person name="Laemthong T."/>
            <person name="Crosby J.R."/>
            <person name="Kelly R.M."/>
        </authorList>
    </citation>
    <scope>NUCLEOTIDE SEQUENCE</scope>
    <source>
        <strain evidence="2">DSM 8991</strain>
    </source>
</reference>
<evidence type="ECO:0000313" key="2">
    <source>
        <dbReference type="EMBL" id="WAM30504.1"/>
    </source>
</evidence>
<dbReference type="PANTHER" id="PTHR32329:SF2">
    <property type="entry name" value="BIFUNCTIONAL PROTEIN [INCLUDES 2-HYDROXYACYL-COA DEHYDRATASE (N-TER) AND ITS ACTIVATOR DOMAIN (C_TERM)"/>
    <property type="match status" value="1"/>
</dbReference>
<name>A0ABY7BGN6_9FIRM</name>
<dbReference type="EMBL" id="CP113864">
    <property type="protein sequence ID" value="WAM30504.1"/>
    <property type="molecule type" value="Genomic_DNA"/>
</dbReference>
<dbReference type="PANTHER" id="PTHR32329">
    <property type="entry name" value="BIFUNCTIONAL PROTEIN [INCLUDES 2-HYDROXYACYL-COA DEHYDRATASE (N-TER) AND ITS ACTIVATOR DOMAIN (C_TERM)-RELATED"/>
    <property type="match status" value="1"/>
</dbReference>
<dbReference type="RefSeq" id="WP_235374578.1">
    <property type="nucleotide sequence ID" value="NZ_CP113864.1"/>
</dbReference>
<evidence type="ECO:0000259" key="1">
    <source>
        <dbReference type="Pfam" id="PF09989"/>
    </source>
</evidence>
<keyword evidence="3" id="KW-1185">Reference proteome</keyword>
<dbReference type="InterPro" id="IPR018709">
    <property type="entry name" value="CoA_activase_DUF2229"/>
</dbReference>
<accession>A0ABY7BGN6</accession>
<evidence type="ECO:0000313" key="3">
    <source>
        <dbReference type="Proteomes" id="UP001164745"/>
    </source>
</evidence>
<proteinExistence type="predicted"/>
<dbReference type="Proteomes" id="UP001164745">
    <property type="component" value="Chromosome"/>
</dbReference>
<protein>
    <submittedName>
        <fullName evidence="2">Acyl-CoA dehydratase activase-related protein</fullName>
    </submittedName>
</protein>
<sequence length="243" mass="28020">MRVGIPNSFCYMGMERFLADFISRISASTEAIFSGPTTNEMVELGIQNSIEEICMPAKLLVGHIEYLVKNTDIDILLLPRLASISYKTYSCPKIIGIPDLVKAHYNHMRIISPELNLRNGISCIDKFLVELGRHFISDIRRLRNIVKNFSGRNLFEYLPLTIKEKKNILILGHSYVIFDNNLNKRILQLIKSGGYNPLYPSYNYISIDTIVSDLPKPFFWSTAQNIYEYFWWAQKNLKLDGVI</sequence>
<dbReference type="Pfam" id="PF09989">
    <property type="entry name" value="DUF2229"/>
    <property type="match status" value="1"/>
</dbReference>